<dbReference type="Pfam" id="PF04303">
    <property type="entry name" value="PrpF"/>
    <property type="match status" value="1"/>
</dbReference>
<comment type="similarity">
    <text evidence="1">Belongs to the PrpF family.</text>
</comment>
<keyword evidence="2 3" id="KW-0413">Isomerase</keyword>
<dbReference type="FunFam" id="3.10.310.10:FF:000018">
    <property type="entry name" value="2-methylaconitate cis-trans isomerase"/>
    <property type="match status" value="1"/>
</dbReference>
<dbReference type="InterPro" id="IPR007400">
    <property type="entry name" value="PrpF-like"/>
</dbReference>
<dbReference type="RefSeq" id="WP_177057584.1">
    <property type="nucleotide sequence ID" value="NZ_JACAPB010000003.1"/>
</dbReference>
<dbReference type="NCBIfam" id="TIGR02334">
    <property type="entry name" value="prpF"/>
    <property type="match status" value="1"/>
</dbReference>
<dbReference type="AlphaFoldDB" id="A0A7Y7Y828"/>
<gene>
    <name evidence="3" type="primary">prpF</name>
    <name evidence="3" type="ORF">HX876_04095</name>
</gene>
<dbReference type="Gene3D" id="3.10.310.10">
    <property type="entry name" value="Diaminopimelate Epimerase, Chain A, domain 1"/>
    <property type="match status" value="2"/>
</dbReference>
<evidence type="ECO:0000313" key="4">
    <source>
        <dbReference type="Proteomes" id="UP000520592"/>
    </source>
</evidence>
<accession>A0A7Y7Y828</accession>
<reference evidence="3 4" key="1">
    <citation type="submission" date="2020-04" db="EMBL/GenBank/DDBJ databases">
        <title>Molecular characterization of pseudomonads from Agaricus bisporus reveal novel blotch 2 pathogens in Western Europe.</title>
        <authorList>
            <person name="Taparia T."/>
            <person name="Krijger M."/>
            <person name="Haynes E."/>
            <person name="Elpinstone J.G."/>
            <person name="Noble R."/>
            <person name="Van Der Wolf J."/>
        </authorList>
    </citation>
    <scope>NUCLEOTIDE SEQUENCE [LARGE SCALE GENOMIC DNA]</scope>
    <source>
        <strain evidence="3 4">IPO3737</strain>
    </source>
</reference>
<dbReference type="PANTHER" id="PTHR43709">
    <property type="entry name" value="ACONITATE ISOMERASE-RELATED"/>
    <property type="match status" value="1"/>
</dbReference>
<dbReference type="GO" id="GO:0019629">
    <property type="term" value="P:propionate catabolic process, 2-methylcitrate cycle"/>
    <property type="evidence" value="ECO:0007669"/>
    <property type="project" value="InterPro"/>
</dbReference>
<comment type="caution">
    <text evidence="3">The sequence shown here is derived from an EMBL/GenBank/DDBJ whole genome shotgun (WGS) entry which is preliminary data.</text>
</comment>
<evidence type="ECO:0000256" key="1">
    <source>
        <dbReference type="ARBA" id="ARBA00007673"/>
    </source>
</evidence>
<dbReference type="InterPro" id="IPR012709">
    <property type="entry name" value="PrpF"/>
</dbReference>
<dbReference type="Proteomes" id="UP000520592">
    <property type="component" value="Unassembled WGS sequence"/>
</dbReference>
<organism evidence="3 4">
    <name type="scientific">Pseudomonas gingeri</name>
    <dbReference type="NCBI Taxonomy" id="117681"/>
    <lineage>
        <taxon>Bacteria</taxon>
        <taxon>Pseudomonadati</taxon>
        <taxon>Pseudomonadota</taxon>
        <taxon>Gammaproteobacteria</taxon>
        <taxon>Pseudomonadales</taxon>
        <taxon>Pseudomonadaceae</taxon>
        <taxon>Pseudomonas</taxon>
    </lineage>
</organism>
<protein>
    <submittedName>
        <fullName evidence="3">2-methylaconitate cis-trans isomerase PrpF</fullName>
    </submittedName>
</protein>
<dbReference type="EMBL" id="JACAQD010000006">
    <property type="protein sequence ID" value="NWC31558.1"/>
    <property type="molecule type" value="Genomic_DNA"/>
</dbReference>
<dbReference type="GO" id="GO:0016853">
    <property type="term" value="F:isomerase activity"/>
    <property type="evidence" value="ECO:0007669"/>
    <property type="project" value="UniProtKB-KW"/>
</dbReference>
<evidence type="ECO:0000256" key="2">
    <source>
        <dbReference type="ARBA" id="ARBA00023235"/>
    </source>
</evidence>
<name>A0A7Y7Y828_9PSED</name>
<sequence>MAHAAQIRIPATYMRGGTSKGVFFNLEDLPEAAQLPGAARDALLLRVIGSPDPYEKQIDGMGGATSSTSKTVILSRSIKAGHDVDYLFGQVSIDKPFIDWSGNCGNLSAAVGSFAISTGLVDAARIPRNGMAVVRIWQVNIGKTIIAHVPITEGQVQETGDFELDGVTFPAAEVQLEFMDPAAEEEGAGGSMFPTGNLVDDLEVPGVGTFKATLINAGIPTIFVNAADIGYTGSELQGDINGDPKALAMFETIRAYGALRMGLIAHLDEAAKRQHTPKVAFVAPPASYTASSGKPVAAGDLDLLVRALSMGKLHHAMMGTAAVAIGTAAAIPGTLVNLAAGGGARGSVRFGHPSGALRVGAEATLVDGEWSVVKAIMSRSARVLMEGWVRVPGDAF</sequence>
<dbReference type="SUPFAM" id="SSF54506">
    <property type="entry name" value="Diaminopimelate epimerase-like"/>
    <property type="match status" value="2"/>
</dbReference>
<dbReference type="PANTHER" id="PTHR43709:SF2">
    <property type="entry name" value="DUF453 DOMAIN PROTEIN (AFU_ORTHOLOGUE AFUA_6G00360)"/>
    <property type="match status" value="1"/>
</dbReference>
<evidence type="ECO:0000313" key="3">
    <source>
        <dbReference type="EMBL" id="NWC31558.1"/>
    </source>
</evidence>
<proteinExistence type="inferred from homology"/>